<evidence type="ECO:0000256" key="1">
    <source>
        <dbReference type="SAM" id="MobiDB-lite"/>
    </source>
</evidence>
<feature type="compositionally biased region" description="Basic residues" evidence="1">
    <location>
        <begin position="92"/>
        <end position="106"/>
    </location>
</feature>
<evidence type="ECO:0000313" key="3">
    <source>
        <dbReference type="EMBL" id="QSQ16258.1"/>
    </source>
</evidence>
<protein>
    <recommendedName>
        <fullName evidence="5">Lipoprotein</fullName>
    </recommendedName>
</protein>
<keyword evidence="4" id="KW-1185">Reference proteome</keyword>
<dbReference type="EMBL" id="CP071091">
    <property type="protein sequence ID" value="QSQ16258.1"/>
    <property type="molecule type" value="Genomic_DNA"/>
</dbReference>
<evidence type="ECO:0008006" key="5">
    <source>
        <dbReference type="Google" id="ProtNLM"/>
    </source>
</evidence>
<accession>A0ABX7NCY7</accession>
<feature type="region of interest" description="Disordered" evidence="1">
    <location>
        <begin position="83"/>
        <end position="106"/>
    </location>
</feature>
<dbReference type="Proteomes" id="UP000663090">
    <property type="component" value="Chromosome"/>
</dbReference>
<dbReference type="RefSeq" id="WP_206717922.1">
    <property type="nucleotide sequence ID" value="NZ_CP071091.1"/>
</dbReference>
<gene>
    <name evidence="3" type="ORF">JY572_09515</name>
</gene>
<evidence type="ECO:0000256" key="2">
    <source>
        <dbReference type="SAM" id="SignalP"/>
    </source>
</evidence>
<proteinExistence type="predicted"/>
<sequence length="106" mass="11031">MPQKLFVVLASVTLSGCVVAPAANLAVPKERVSECKTICTDIGMELGSVVIIRNSAGCVCQVPGATQSQQSASAVAGGVAIIEEEEAASQQQHHHQPPHHAPPHHH</sequence>
<keyword evidence="2" id="KW-0732">Signal</keyword>
<dbReference type="PROSITE" id="PS51257">
    <property type="entry name" value="PROKAR_LIPOPROTEIN"/>
    <property type="match status" value="1"/>
</dbReference>
<feature type="signal peptide" evidence="2">
    <location>
        <begin position="1"/>
        <end position="22"/>
    </location>
</feature>
<name>A0ABX7NCY7_9BACT</name>
<reference evidence="3 4" key="1">
    <citation type="submission" date="2021-02" db="EMBL/GenBank/DDBJ databases">
        <title>De Novo genome assembly of isolated myxobacteria.</title>
        <authorList>
            <person name="Stevens D.C."/>
        </authorList>
    </citation>
    <scope>NUCLEOTIDE SEQUENCE [LARGE SCALE GENOMIC DNA]</scope>
    <source>
        <strain evidence="3 4">SCHIC003</strain>
    </source>
</reference>
<feature type="chain" id="PRO_5045698310" description="Lipoprotein" evidence="2">
    <location>
        <begin position="23"/>
        <end position="106"/>
    </location>
</feature>
<evidence type="ECO:0000313" key="4">
    <source>
        <dbReference type="Proteomes" id="UP000663090"/>
    </source>
</evidence>
<organism evidence="3 4">
    <name type="scientific">Myxococcus landrumensis</name>
    <dbReference type="NCBI Taxonomy" id="2813577"/>
    <lineage>
        <taxon>Bacteria</taxon>
        <taxon>Pseudomonadati</taxon>
        <taxon>Myxococcota</taxon>
        <taxon>Myxococcia</taxon>
        <taxon>Myxococcales</taxon>
        <taxon>Cystobacterineae</taxon>
        <taxon>Myxococcaceae</taxon>
        <taxon>Myxococcus</taxon>
    </lineage>
</organism>